<proteinExistence type="predicted"/>
<keyword evidence="1" id="KW-0238">DNA-binding</keyword>
<dbReference type="AlphaFoldDB" id="A0A1D8TSE8"/>
<dbReference type="GO" id="GO:0003677">
    <property type="term" value="F:DNA binding"/>
    <property type="evidence" value="ECO:0007669"/>
    <property type="project" value="UniProtKB-KW"/>
</dbReference>
<dbReference type="KEGG" id="mpro:BJP34_14885"/>
<dbReference type="RefSeq" id="WP_070393013.1">
    <property type="nucleotide sequence ID" value="NZ_CP017599.1"/>
</dbReference>
<organism evidence="1 2">
    <name type="scientific">Moorena producens PAL-8-15-08-1</name>
    <dbReference type="NCBI Taxonomy" id="1458985"/>
    <lineage>
        <taxon>Bacteria</taxon>
        <taxon>Bacillati</taxon>
        <taxon>Cyanobacteriota</taxon>
        <taxon>Cyanophyceae</taxon>
        <taxon>Coleofasciculales</taxon>
        <taxon>Coleofasciculaceae</taxon>
        <taxon>Moorena</taxon>
    </lineage>
</organism>
<gene>
    <name evidence="1" type="ORF">BJP34_14885</name>
</gene>
<accession>A0A1D8TSE8</accession>
<dbReference type="EMBL" id="CP017599">
    <property type="protein sequence ID" value="AOX00559.1"/>
    <property type="molecule type" value="Genomic_DNA"/>
</dbReference>
<evidence type="ECO:0000313" key="2">
    <source>
        <dbReference type="Proteomes" id="UP000177870"/>
    </source>
</evidence>
<name>A0A1D8TSE8_9CYAN</name>
<dbReference type="OrthoDB" id="517841at2"/>
<dbReference type="Proteomes" id="UP000177870">
    <property type="component" value="Chromosome"/>
</dbReference>
<protein>
    <submittedName>
        <fullName evidence="1">DNA-binding protein</fullName>
    </submittedName>
</protein>
<evidence type="ECO:0000313" key="1">
    <source>
        <dbReference type="EMBL" id="AOX00559.1"/>
    </source>
</evidence>
<reference evidence="2" key="1">
    <citation type="submission" date="2016-10" db="EMBL/GenBank/DDBJ databases">
        <title>Comparative genomics uncovers the prolific and rare metabolic potential of the cyanobacterial genus Moorea.</title>
        <authorList>
            <person name="Leao T."/>
            <person name="Castelao G."/>
            <person name="Korobeynikov A."/>
            <person name="Monroe E.A."/>
            <person name="Podell S."/>
            <person name="Glukhov E."/>
            <person name="Allen E."/>
            <person name="Gerwick W.H."/>
            <person name="Gerwick L."/>
        </authorList>
    </citation>
    <scope>NUCLEOTIDE SEQUENCE [LARGE SCALE GENOMIC DNA]</scope>
    <source>
        <strain evidence="2">PAL-8-15-08-1</strain>
    </source>
</reference>
<sequence length="158" mass="17913">MNKCVCTTEAASLLGISSRRLRQLLQDGRVRGAYKSGKFWIIPLFNHLPQIIKASRGPKGKWRRSRPPALAKINVNRNRIGSNNTKRPQERQPVISVKRSGNNLYGNQVEILGPCRIVYQPDNPLDCGARLWIDLRSRYANETFSDIHFIGRSFPATA</sequence>